<dbReference type="InterPro" id="IPR036514">
    <property type="entry name" value="SGNH_hydro_sf"/>
</dbReference>
<keyword evidence="3" id="KW-0378">Hydrolase</keyword>
<dbReference type="Proteomes" id="UP001156441">
    <property type="component" value="Unassembled WGS sequence"/>
</dbReference>
<dbReference type="Gene3D" id="3.40.50.1110">
    <property type="entry name" value="SGNH hydrolase"/>
    <property type="match status" value="1"/>
</dbReference>
<organism evidence="3 4">
    <name type="scientific">Actinophytocola gossypii</name>
    <dbReference type="NCBI Taxonomy" id="2812003"/>
    <lineage>
        <taxon>Bacteria</taxon>
        <taxon>Bacillati</taxon>
        <taxon>Actinomycetota</taxon>
        <taxon>Actinomycetes</taxon>
        <taxon>Pseudonocardiales</taxon>
        <taxon>Pseudonocardiaceae</taxon>
    </lineage>
</organism>
<dbReference type="GO" id="GO:0016787">
    <property type="term" value="F:hydrolase activity"/>
    <property type="evidence" value="ECO:0007669"/>
    <property type="project" value="UniProtKB-KW"/>
</dbReference>
<dbReference type="SUPFAM" id="SSF52266">
    <property type="entry name" value="SGNH hydrolase"/>
    <property type="match status" value="1"/>
</dbReference>
<proteinExistence type="predicted"/>
<sequence length="256" mass="27821">MFTRYVALGDSQTEGLLDGDETHGYRGWADRLAALLATVQPDLRYANLAVRGQLARQVRDTQLAPALALRPDLATVMAGVNDILRRRFDQEAVRTHLESMFAELTGAGAHVLTVTFPDPARLMPAARLLSTRALRLNAAIRAAAEPHGVTVVDMARYPISSDPRLWSADRLHLNSLGHTTMAAAAAHALGLPGSGPEWSAALDPLARPALRRRAEAELRWIAGVAGPWLLRRVRGRSSGDERVAKRPDLAPFTVEP</sequence>
<dbReference type="PANTHER" id="PTHR43784">
    <property type="entry name" value="GDSL-LIKE LIPASE/ACYLHYDROLASE, PUTATIVE (AFU_ORTHOLOGUE AFUA_2G00820)-RELATED"/>
    <property type="match status" value="1"/>
</dbReference>
<dbReference type="RefSeq" id="WP_260192359.1">
    <property type="nucleotide sequence ID" value="NZ_JAFFZE010000014.1"/>
</dbReference>
<dbReference type="Pfam" id="PF13472">
    <property type="entry name" value="Lipase_GDSL_2"/>
    <property type="match status" value="1"/>
</dbReference>
<accession>A0ABT2JAP9</accession>
<dbReference type="PANTHER" id="PTHR43784:SF2">
    <property type="entry name" value="GDSL-LIKE LIPASE_ACYLHYDROLASE, PUTATIVE (AFU_ORTHOLOGUE AFUA_2G00820)-RELATED"/>
    <property type="match status" value="1"/>
</dbReference>
<evidence type="ECO:0000256" key="1">
    <source>
        <dbReference type="SAM" id="MobiDB-lite"/>
    </source>
</evidence>
<dbReference type="EMBL" id="JAFFZE010000014">
    <property type="protein sequence ID" value="MCT2584942.1"/>
    <property type="molecule type" value="Genomic_DNA"/>
</dbReference>
<evidence type="ECO:0000259" key="2">
    <source>
        <dbReference type="Pfam" id="PF13472"/>
    </source>
</evidence>
<keyword evidence="4" id="KW-1185">Reference proteome</keyword>
<feature type="compositionally biased region" description="Basic and acidic residues" evidence="1">
    <location>
        <begin position="237"/>
        <end position="248"/>
    </location>
</feature>
<name>A0ABT2JAP9_9PSEU</name>
<reference evidence="3 4" key="1">
    <citation type="submission" date="2021-02" db="EMBL/GenBank/DDBJ databases">
        <title>Actinophytocola xerophila sp. nov., isolated from soil of cotton cropping field.</title>
        <authorList>
            <person name="Huang R."/>
            <person name="Chen X."/>
            <person name="Ge X."/>
            <person name="Liu W."/>
        </authorList>
    </citation>
    <scope>NUCLEOTIDE SEQUENCE [LARGE SCALE GENOMIC DNA]</scope>
    <source>
        <strain evidence="3 4">S1-96</strain>
    </source>
</reference>
<protein>
    <submittedName>
        <fullName evidence="3">SGNH/GDSL hydrolase family protein</fullName>
    </submittedName>
</protein>
<feature type="region of interest" description="Disordered" evidence="1">
    <location>
        <begin position="236"/>
        <end position="256"/>
    </location>
</feature>
<feature type="domain" description="SGNH hydrolase-type esterase" evidence="2">
    <location>
        <begin position="7"/>
        <end position="178"/>
    </location>
</feature>
<evidence type="ECO:0000313" key="3">
    <source>
        <dbReference type="EMBL" id="MCT2584942.1"/>
    </source>
</evidence>
<gene>
    <name evidence="3" type="ORF">JT362_17650</name>
</gene>
<evidence type="ECO:0000313" key="4">
    <source>
        <dbReference type="Proteomes" id="UP001156441"/>
    </source>
</evidence>
<dbReference type="InterPro" id="IPR013830">
    <property type="entry name" value="SGNH_hydro"/>
</dbReference>
<dbReference type="CDD" id="cd01832">
    <property type="entry name" value="SGNH_hydrolase_like_1"/>
    <property type="match status" value="1"/>
</dbReference>
<dbReference type="InterPro" id="IPR053140">
    <property type="entry name" value="GDSL_Rv0518-like"/>
</dbReference>
<comment type="caution">
    <text evidence="3">The sequence shown here is derived from an EMBL/GenBank/DDBJ whole genome shotgun (WGS) entry which is preliminary data.</text>
</comment>